<reference evidence="3 4" key="1">
    <citation type="journal article" date="2011" name="Stand. Genomic Sci.">
        <title>Complete genome sequence of Treponema succinifaciens type strain (6091).</title>
        <authorList>
            <person name="Han C."/>
            <person name="Gronow S."/>
            <person name="Teshima H."/>
            <person name="Lapidus A."/>
            <person name="Nolan M."/>
            <person name="Lucas S."/>
            <person name="Hammon N."/>
            <person name="Deshpande S."/>
            <person name="Cheng J.F."/>
            <person name="Zeytun A."/>
            <person name="Tapia R."/>
            <person name="Goodwin L."/>
            <person name="Pitluck S."/>
            <person name="Liolios K."/>
            <person name="Pagani I."/>
            <person name="Ivanova N."/>
            <person name="Mavromatis K."/>
            <person name="Mikhailova N."/>
            <person name="Huntemann M."/>
            <person name="Pati A."/>
            <person name="Chen A."/>
            <person name="Palaniappan K."/>
            <person name="Land M."/>
            <person name="Hauser L."/>
            <person name="Brambilla E.M."/>
            <person name="Rohde M."/>
            <person name="Goker M."/>
            <person name="Woyke T."/>
            <person name="Bristow J."/>
            <person name="Eisen J.A."/>
            <person name="Markowitz V."/>
            <person name="Hugenholtz P."/>
            <person name="Kyrpides N.C."/>
            <person name="Klenk H.P."/>
            <person name="Detter J.C."/>
        </authorList>
    </citation>
    <scope>NUCLEOTIDE SEQUENCE [LARGE SCALE GENOMIC DNA]</scope>
    <source>
        <strain evidence="4">ATCC 33096 / DSM 2489 / 6091</strain>
    </source>
</reference>
<dbReference type="Proteomes" id="UP000006852">
    <property type="component" value="Chromosome"/>
</dbReference>
<feature type="compositionally biased region" description="Basic and acidic residues" evidence="1">
    <location>
        <begin position="145"/>
        <end position="156"/>
    </location>
</feature>
<feature type="compositionally biased region" description="Low complexity" evidence="1">
    <location>
        <begin position="57"/>
        <end position="72"/>
    </location>
</feature>
<feature type="region of interest" description="Disordered" evidence="1">
    <location>
        <begin position="145"/>
        <end position="166"/>
    </location>
</feature>
<dbReference type="EMBL" id="CP002631">
    <property type="protein sequence ID" value="AEB13031.1"/>
    <property type="molecule type" value="Genomic_DNA"/>
</dbReference>
<dbReference type="eggNOG" id="ENOG502ZYEE">
    <property type="taxonomic scope" value="Bacteria"/>
</dbReference>
<proteinExistence type="predicted"/>
<organism evidence="3 4">
    <name type="scientific">Treponema succinifaciens (strain ATCC 33096 / DSM 2489 / 6091)</name>
    <dbReference type="NCBI Taxonomy" id="869209"/>
    <lineage>
        <taxon>Bacteria</taxon>
        <taxon>Pseudomonadati</taxon>
        <taxon>Spirochaetota</taxon>
        <taxon>Spirochaetia</taxon>
        <taxon>Spirochaetales</taxon>
        <taxon>Treponemataceae</taxon>
        <taxon>Treponema</taxon>
    </lineage>
</organism>
<sequence>MQIYKRVFVLTAAALFNANAQSTSFSSITSPSMPTVSSPEIGNGFYSPGSVLKPEYSKSTSQSSSSKTGQAKSENKNAESSNEKREMQKKILSALSAKDISLLKEQGFSSDINSMIFSLSSSDNSQETKVLLNKILAEIEKIKDESGKENGKKKAPEVSAASAKEEKLPEKAKARLLRFSVNGYDILRTCRKIYISEVQLDGTFLITGDRVYSSDGKNRTETFHILFKSSPSESGTLNYKAAANVTQDYLNENSFLYQLSKFESLPAMRVGNFVSMRTEEPNWKLELLIDLGEK</sequence>
<dbReference type="HOGENOM" id="CLU_952970_0_0_12"/>
<feature type="compositionally biased region" description="Basic and acidic residues" evidence="1">
    <location>
        <begin position="73"/>
        <end position="87"/>
    </location>
</feature>
<dbReference type="STRING" id="869209.Tresu_0061"/>
<keyword evidence="2" id="KW-0732">Signal</keyword>
<evidence type="ECO:0000313" key="4">
    <source>
        <dbReference type="Proteomes" id="UP000006852"/>
    </source>
</evidence>
<feature type="signal peptide" evidence="2">
    <location>
        <begin position="1"/>
        <end position="20"/>
    </location>
</feature>
<evidence type="ECO:0000256" key="2">
    <source>
        <dbReference type="SAM" id="SignalP"/>
    </source>
</evidence>
<evidence type="ECO:0000256" key="1">
    <source>
        <dbReference type="SAM" id="MobiDB-lite"/>
    </source>
</evidence>
<protein>
    <recommendedName>
        <fullName evidence="5">Lipoprotein</fullName>
    </recommendedName>
</protein>
<feature type="chain" id="PRO_5003282863" description="Lipoprotein" evidence="2">
    <location>
        <begin position="21"/>
        <end position="294"/>
    </location>
</feature>
<dbReference type="GeneID" id="302997311"/>
<feature type="region of interest" description="Disordered" evidence="1">
    <location>
        <begin position="54"/>
        <end position="87"/>
    </location>
</feature>
<dbReference type="KEGG" id="tsu:Tresu_0061"/>
<evidence type="ECO:0008006" key="5">
    <source>
        <dbReference type="Google" id="ProtNLM"/>
    </source>
</evidence>
<dbReference type="AlphaFoldDB" id="F2NU67"/>
<gene>
    <name evidence="3" type="ordered locus">Tresu_0061</name>
</gene>
<keyword evidence="4" id="KW-1185">Reference proteome</keyword>
<accession>F2NU67</accession>
<reference evidence="4" key="2">
    <citation type="submission" date="2011-04" db="EMBL/GenBank/DDBJ databases">
        <title>The complete genome of chromosome of Treponema succinifaciens DSM 2489.</title>
        <authorList>
            <person name="Lucas S."/>
            <person name="Copeland A."/>
            <person name="Lapidus A."/>
            <person name="Bruce D."/>
            <person name="Goodwin L."/>
            <person name="Pitluck S."/>
            <person name="Peters L."/>
            <person name="Kyrpides N."/>
            <person name="Mavromatis K."/>
            <person name="Ivanova N."/>
            <person name="Ovchinnikova G."/>
            <person name="Teshima H."/>
            <person name="Detter J.C."/>
            <person name="Tapia R."/>
            <person name="Han C."/>
            <person name="Land M."/>
            <person name="Hauser L."/>
            <person name="Markowitz V."/>
            <person name="Cheng J.-F."/>
            <person name="Hugenholtz P."/>
            <person name="Woyke T."/>
            <person name="Wu D."/>
            <person name="Gronow S."/>
            <person name="Wellnitz S."/>
            <person name="Brambilla E."/>
            <person name="Klenk H.-P."/>
            <person name="Eisen J.A."/>
        </authorList>
    </citation>
    <scope>NUCLEOTIDE SEQUENCE [LARGE SCALE GENOMIC DNA]</scope>
    <source>
        <strain evidence="4">ATCC 33096 / DSM 2489 / 6091</strain>
    </source>
</reference>
<dbReference type="RefSeq" id="WP_013700342.1">
    <property type="nucleotide sequence ID" value="NC_015385.1"/>
</dbReference>
<evidence type="ECO:0000313" key="3">
    <source>
        <dbReference type="EMBL" id="AEB13031.1"/>
    </source>
</evidence>
<name>F2NU67_TRES6</name>
<dbReference type="OrthoDB" id="360420at2"/>